<dbReference type="EMBL" id="SNSC02000028">
    <property type="protein sequence ID" value="TID13233.1"/>
    <property type="molecule type" value="Genomic_DNA"/>
</dbReference>
<organism evidence="2 3">
    <name type="scientific">Venturia nashicola</name>
    <dbReference type="NCBI Taxonomy" id="86259"/>
    <lineage>
        <taxon>Eukaryota</taxon>
        <taxon>Fungi</taxon>
        <taxon>Dikarya</taxon>
        <taxon>Ascomycota</taxon>
        <taxon>Pezizomycotina</taxon>
        <taxon>Dothideomycetes</taxon>
        <taxon>Pleosporomycetidae</taxon>
        <taxon>Venturiales</taxon>
        <taxon>Venturiaceae</taxon>
        <taxon>Venturia</taxon>
    </lineage>
</organism>
<proteinExistence type="predicted"/>
<keyword evidence="1" id="KW-0732">Signal</keyword>
<dbReference type="Proteomes" id="UP000298493">
    <property type="component" value="Unassembled WGS sequence"/>
</dbReference>
<accession>A0A4Z1NCX6</accession>
<name>A0A4Z1NCX6_9PEZI</name>
<comment type="caution">
    <text evidence="2">The sequence shown here is derived from an EMBL/GenBank/DDBJ whole genome shotgun (WGS) entry which is preliminary data.</text>
</comment>
<protein>
    <submittedName>
        <fullName evidence="2">Uncharacterized protein</fullName>
    </submittedName>
</protein>
<evidence type="ECO:0000313" key="2">
    <source>
        <dbReference type="EMBL" id="TID13233.1"/>
    </source>
</evidence>
<evidence type="ECO:0000313" key="3">
    <source>
        <dbReference type="Proteomes" id="UP000298493"/>
    </source>
</evidence>
<dbReference type="AlphaFoldDB" id="A0A4Z1NCX6"/>
<feature type="chain" id="PRO_5021212101" evidence="1">
    <location>
        <begin position="22"/>
        <end position="81"/>
    </location>
</feature>
<feature type="signal peptide" evidence="1">
    <location>
        <begin position="1"/>
        <end position="21"/>
    </location>
</feature>
<gene>
    <name evidence="2" type="ORF">E6O75_ATG10306</name>
</gene>
<keyword evidence="3" id="KW-1185">Reference proteome</keyword>
<sequence length="81" mass="8668">MSALFSAFAVAIFTAADPALGGPGIIACLIAVAWLTVLSYGDGYPLTLELVYFHFDNAHILSTQQNPKRPAITHQIQSPHS</sequence>
<reference evidence="2 3" key="1">
    <citation type="submission" date="2019-04" db="EMBL/GenBank/DDBJ databases">
        <title>High contiguity whole genome sequence and gene annotation resource for two Venturia nashicola isolates.</title>
        <authorList>
            <person name="Prokchorchik M."/>
            <person name="Won K."/>
            <person name="Lee Y."/>
            <person name="Choi E.D."/>
            <person name="Segonzac C."/>
            <person name="Sohn K.H."/>
        </authorList>
    </citation>
    <scope>NUCLEOTIDE SEQUENCE [LARGE SCALE GENOMIC DNA]</scope>
    <source>
        <strain evidence="2 3">PRI2</strain>
    </source>
</reference>
<evidence type="ECO:0000256" key="1">
    <source>
        <dbReference type="SAM" id="SignalP"/>
    </source>
</evidence>